<evidence type="ECO:0000259" key="4">
    <source>
        <dbReference type="SMART" id="SM00560"/>
    </source>
</evidence>
<protein>
    <submittedName>
        <fullName evidence="5">LamG-like jellyroll fold domain-containing protein</fullName>
    </submittedName>
</protein>
<dbReference type="InterPro" id="IPR006558">
    <property type="entry name" value="LamG-like"/>
</dbReference>
<dbReference type="InterPro" id="IPR013320">
    <property type="entry name" value="ConA-like_dom_sf"/>
</dbReference>
<keyword evidence="1" id="KW-0732">Signal</keyword>
<dbReference type="Gene3D" id="2.60.120.200">
    <property type="match status" value="2"/>
</dbReference>
<evidence type="ECO:0000256" key="2">
    <source>
        <dbReference type="ARBA" id="ARBA00023157"/>
    </source>
</evidence>
<dbReference type="Proteomes" id="UP001235874">
    <property type="component" value="Chromosome"/>
</dbReference>
<proteinExistence type="predicted"/>
<dbReference type="AlphaFoldDB" id="A0AAJ6HRS7"/>
<accession>A0AAJ6HRS7</accession>
<dbReference type="Pfam" id="PF13385">
    <property type="entry name" value="Laminin_G_3"/>
    <property type="match status" value="2"/>
</dbReference>
<reference evidence="5 6" key="1">
    <citation type="submission" date="2023-07" db="EMBL/GenBank/DDBJ databases">
        <title>Micromonospora profundi TRM 95458 converts glycerol to a new osmotic compound.</title>
        <authorList>
            <person name="Lu D."/>
        </authorList>
    </citation>
    <scope>NUCLEOTIDE SEQUENCE [LARGE SCALE GENOMIC DNA]</scope>
    <source>
        <strain evidence="5 6">TRM95458</strain>
    </source>
</reference>
<name>A0AAJ6HRS7_9ACTN</name>
<dbReference type="SMART" id="SM00560">
    <property type="entry name" value="LamGL"/>
    <property type="match status" value="2"/>
</dbReference>
<dbReference type="SUPFAM" id="SSF49899">
    <property type="entry name" value="Concanavalin A-like lectins/glucanases"/>
    <property type="match status" value="2"/>
</dbReference>
<feature type="region of interest" description="Disordered" evidence="3">
    <location>
        <begin position="399"/>
        <end position="433"/>
    </location>
</feature>
<organism evidence="5 6">
    <name type="scientific">Micromonospora profundi</name>
    <dbReference type="NCBI Taxonomy" id="1420889"/>
    <lineage>
        <taxon>Bacteria</taxon>
        <taxon>Bacillati</taxon>
        <taxon>Actinomycetota</taxon>
        <taxon>Actinomycetes</taxon>
        <taxon>Micromonosporales</taxon>
        <taxon>Micromonosporaceae</taxon>
        <taxon>Micromonospora</taxon>
    </lineage>
</organism>
<feature type="domain" description="LamG-like jellyroll fold" evidence="4">
    <location>
        <begin position="1002"/>
        <end position="1142"/>
    </location>
</feature>
<dbReference type="RefSeq" id="WP_306272649.1">
    <property type="nucleotide sequence ID" value="NZ_CP130472.1"/>
</dbReference>
<gene>
    <name evidence="5" type="ORF">Q3V37_01450</name>
</gene>
<sequence>MAGLAGLLASTAYVAVPEPSLPSAPVAAVETDPVRDTEAEALIAAADLNQPVEVLAQRGEYRDVFAQPDGTLIANEYNQAVRVLQGDTWVPANAALVAQSDGTITPTAALLNMRLSGGGTTPLMVIERDFRVMTLTWPNALPTPTISGDQATYPEVFPDVDLVANVTVEGFSHVLVLKTPEAANLPELRDLRLGVTGEGLDIEETAEGGVVALDPATGNPVMEADAPTMWDSGNQEGGGEAQRASAATTEPADPNDASARGPGETSRVEQVGLDYSSGTLSLTPDAAMLADPATTFPVYVDPVWQSSTNSAWAMVDSGYPSEEYWKFDTKRHERVGLCPESCNNSKVKRLFYQLATPYAGKTILEAKFRVTLQHVYNSTARAAALYLMPSGIKSSTNWSNQPGGSSWSGATHLATNSPTKVQSSCTSTNQNTEWEAKPAVQQAVSKGWSNITLGLRSVSETASSHTKRFCDNGVLSVRYNRAPVIANQSELTMSPGGGCVYGTGAPYTDVPPRLNAILRDPDHSSAHTEQVKAEFKVTWTPAGGSLQTRSYVTPLKASGSLFNYYVPSDIAQNVPISWEVRASDGVSWGPWSSEGSRNVCQFYYDKTSPSAPDVDSPEYLPGDAADTTADCLDDDQWRGSIGVQGSFTFDSAATDVVEYVYNFNGGASTSVKPTTNGGPVTIRWTPDKEGPRQLFVKAIDMAKRSSTIATCTFRVGKRPPVAQWPLSDIASARAADDQMGSHDARIGSGVTFGVPGSLGTWDTAATFDGTSNAYLVTENSVVGTDQSFSITGWYRVDDPNRRQVAVSQDATGEPGFSLGVEQGSWFFRMPTNDVINLGEWKVTAGPATTAWTFITAIFDGPNKKISLQVGSGTPAVKDRRSLVQARGALQFGRHTFKGGGYSDFWKGAMADVSVFDRPVVAEDVAGLEKHKLDRKGYWQLSTQANKSSPNYDAGGEALRLGQESSLVRGNPITGMMGAGYLQFQGQAGQYAETATPLIDPAGSFTISARVRFTSGSKNHPMTAISIKGTNNNSVVVLRANTDGLWEMAATTDTGTAPVYEATQHDREPSRVGKGDHITLVYNGYNRELLFYLNGQVLGFQLEKPLPAVSNVQFGRAFANGSERENLSGAIDDIRIYNGMADKVKIDRTSLVVEQPNL</sequence>
<dbReference type="KEGG" id="mprn:Q3V37_01450"/>
<dbReference type="EMBL" id="CP130472">
    <property type="protein sequence ID" value="WLS45980.1"/>
    <property type="molecule type" value="Genomic_DNA"/>
</dbReference>
<keyword evidence="6" id="KW-1185">Reference proteome</keyword>
<evidence type="ECO:0000256" key="1">
    <source>
        <dbReference type="ARBA" id="ARBA00022729"/>
    </source>
</evidence>
<keyword evidence="2" id="KW-1015">Disulfide bond</keyword>
<feature type="domain" description="LamG-like jellyroll fold" evidence="4">
    <location>
        <begin position="786"/>
        <end position="922"/>
    </location>
</feature>
<evidence type="ECO:0000256" key="3">
    <source>
        <dbReference type="SAM" id="MobiDB-lite"/>
    </source>
</evidence>
<evidence type="ECO:0000313" key="5">
    <source>
        <dbReference type="EMBL" id="WLS45980.1"/>
    </source>
</evidence>
<evidence type="ECO:0000313" key="6">
    <source>
        <dbReference type="Proteomes" id="UP001235874"/>
    </source>
</evidence>
<feature type="region of interest" description="Disordered" evidence="3">
    <location>
        <begin position="212"/>
        <end position="269"/>
    </location>
</feature>